<accession>A0A8R1V082</accession>
<feature type="region of interest" description="Disordered" evidence="1">
    <location>
        <begin position="53"/>
        <end position="73"/>
    </location>
</feature>
<feature type="region of interest" description="Disordered" evidence="1">
    <location>
        <begin position="92"/>
        <end position="131"/>
    </location>
</feature>
<sequence length="131" mass="14520">MLLKRLQPLAPFFPTYHFQRTTALDSRSRGATIPDMPCCGLLKATYIRAGADKQRKYQVSPPASSTTGISVSGADFPPGEFPFPFLPASDTSCRPHKGPLHHACGRRWEEDEKEESESSRRDGPENGEDDL</sequence>
<dbReference type="Proteomes" id="UP000005239">
    <property type="component" value="Unassembled WGS sequence"/>
</dbReference>
<evidence type="ECO:0000313" key="3">
    <source>
        <dbReference type="Proteomes" id="UP000005239"/>
    </source>
</evidence>
<gene>
    <name evidence="2" type="primary">WBGene00283055</name>
</gene>
<accession>A0A2A6CSN7</accession>
<feature type="compositionally biased region" description="Polar residues" evidence="1">
    <location>
        <begin position="61"/>
        <end position="70"/>
    </location>
</feature>
<dbReference type="EnsemblMetazoa" id="PPA44686.1">
    <property type="protein sequence ID" value="PPA44686.1"/>
    <property type="gene ID" value="WBGene00283055"/>
</dbReference>
<dbReference type="AlphaFoldDB" id="A0A2A6CSN7"/>
<proteinExistence type="predicted"/>
<name>A0A2A6CSN7_PRIPA</name>
<reference evidence="3" key="1">
    <citation type="journal article" date="2008" name="Nat. Genet.">
        <title>The Pristionchus pacificus genome provides a unique perspective on nematode lifestyle and parasitism.</title>
        <authorList>
            <person name="Dieterich C."/>
            <person name="Clifton S.W."/>
            <person name="Schuster L.N."/>
            <person name="Chinwalla A."/>
            <person name="Delehaunty K."/>
            <person name="Dinkelacker I."/>
            <person name="Fulton L."/>
            <person name="Fulton R."/>
            <person name="Godfrey J."/>
            <person name="Minx P."/>
            <person name="Mitreva M."/>
            <person name="Roeseler W."/>
            <person name="Tian H."/>
            <person name="Witte H."/>
            <person name="Yang S.P."/>
            <person name="Wilson R.K."/>
            <person name="Sommer R.J."/>
        </authorList>
    </citation>
    <scope>NUCLEOTIDE SEQUENCE [LARGE SCALE GENOMIC DNA]</scope>
    <source>
        <strain evidence="3">PS312</strain>
    </source>
</reference>
<feature type="compositionally biased region" description="Basic and acidic residues" evidence="1">
    <location>
        <begin position="106"/>
        <end position="124"/>
    </location>
</feature>
<keyword evidence="3" id="KW-1185">Reference proteome</keyword>
<evidence type="ECO:0000313" key="2">
    <source>
        <dbReference type="EnsemblMetazoa" id="PPA44686.1"/>
    </source>
</evidence>
<feature type="compositionally biased region" description="Basic residues" evidence="1">
    <location>
        <begin position="94"/>
        <end position="105"/>
    </location>
</feature>
<reference evidence="2" key="2">
    <citation type="submission" date="2022-06" db="UniProtKB">
        <authorList>
            <consortium name="EnsemblMetazoa"/>
        </authorList>
    </citation>
    <scope>IDENTIFICATION</scope>
    <source>
        <strain evidence="2">PS312</strain>
    </source>
</reference>
<evidence type="ECO:0000256" key="1">
    <source>
        <dbReference type="SAM" id="MobiDB-lite"/>
    </source>
</evidence>
<protein>
    <submittedName>
        <fullName evidence="2">Uncharacterized protein</fullName>
    </submittedName>
</protein>
<organism evidence="2 3">
    <name type="scientific">Pristionchus pacificus</name>
    <name type="common">Parasitic nematode worm</name>
    <dbReference type="NCBI Taxonomy" id="54126"/>
    <lineage>
        <taxon>Eukaryota</taxon>
        <taxon>Metazoa</taxon>
        <taxon>Ecdysozoa</taxon>
        <taxon>Nematoda</taxon>
        <taxon>Chromadorea</taxon>
        <taxon>Rhabditida</taxon>
        <taxon>Rhabditina</taxon>
        <taxon>Diplogasteromorpha</taxon>
        <taxon>Diplogasteroidea</taxon>
        <taxon>Neodiplogasteridae</taxon>
        <taxon>Pristionchus</taxon>
    </lineage>
</organism>